<keyword evidence="2" id="KW-1185">Reference proteome</keyword>
<protein>
    <recommendedName>
        <fullName evidence="3">Fumarylacetoacetase-like C-terminal domain-containing protein</fullName>
    </recommendedName>
</protein>
<dbReference type="PANTHER" id="PTHR30143:SF0">
    <property type="entry name" value="2-KETO-4-PENTENOATE HYDRATASE"/>
    <property type="match status" value="1"/>
</dbReference>
<dbReference type="PANTHER" id="PTHR30143">
    <property type="entry name" value="ACID HYDRATASE"/>
    <property type="match status" value="1"/>
</dbReference>
<sequence length="236" mass="25946">MTDWQNTVDNFNTGYLIQDALLKKKNERITGYKVSLTSDTTQQMFNTNEPLYGQQVASRVLTHPANVSLDNLNEPLIEVELVFTAKKTLTTDMDLAELLQNSFMSGGIEVPDARFKDWFPTLNKYLVVSDAAVGGYIVSGIQVDGNTLTVADLKDIHVDTYHNGALIASGDATEVLGNPLHALQWLVKKLAQTCKQINPGDTISAGTFFVPPKLVKGEYEAKFSGPLTQTTILHVK</sequence>
<evidence type="ECO:0000313" key="1">
    <source>
        <dbReference type="EMBL" id="TDG67753.1"/>
    </source>
</evidence>
<dbReference type="STRING" id="907931.GCA_000165675_00176"/>
<dbReference type="Gene3D" id="3.90.850.10">
    <property type="entry name" value="Fumarylacetoacetase-like, C-terminal domain"/>
    <property type="match status" value="1"/>
</dbReference>
<dbReference type="InterPro" id="IPR050772">
    <property type="entry name" value="Hydratase-Decarb/MhpD_sf"/>
</dbReference>
<dbReference type="EMBL" id="PUFI01000015">
    <property type="protein sequence ID" value="TDG67753.1"/>
    <property type="molecule type" value="Genomic_DNA"/>
</dbReference>
<gene>
    <name evidence="1" type="ORF">C5L23_001552</name>
</gene>
<dbReference type="AlphaFoldDB" id="A0A4R5N7R0"/>
<dbReference type="Proteomes" id="UP000295681">
    <property type="component" value="Unassembled WGS sequence"/>
</dbReference>
<dbReference type="GO" id="GO:0008684">
    <property type="term" value="F:2-oxopent-4-enoate hydratase activity"/>
    <property type="evidence" value="ECO:0007669"/>
    <property type="project" value="TreeGrafter"/>
</dbReference>
<name>A0A4R5N7R0_9LACO</name>
<organism evidence="1 2">
    <name type="scientific">Leuconostoc fallax</name>
    <dbReference type="NCBI Taxonomy" id="1251"/>
    <lineage>
        <taxon>Bacteria</taxon>
        <taxon>Bacillati</taxon>
        <taxon>Bacillota</taxon>
        <taxon>Bacilli</taxon>
        <taxon>Lactobacillales</taxon>
        <taxon>Lactobacillaceae</taxon>
        <taxon>Leuconostoc</taxon>
    </lineage>
</organism>
<evidence type="ECO:0008006" key="3">
    <source>
        <dbReference type="Google" id="ProtNLM"/>
    </source>
</evidence>
<dbReference type="InterPro" id="IPR036663">
    <property type="entry name" value="Fumarylacetoacetase_C_sf"/>
</dbReference>
<evidence type="ECO:0000313" key="2">
    <source>
        <dbReference type="Proteomes" id="UP000295681"/>
    </source>
</evidence>
<dbReference type="RefSeq" id="WP_240034444.1">
    <property type="nucleotide sequence ID" value="NZ_JAGYGP010000001.1"/>
</dbReference>
<accession>A0A4R5N7R0</accession>
<comment type="caution">
    <text evidence="1">The sequence shown here is derived from an EMBL/GenBank/DDBJ whole genome shotgun (WGS) entry which is preliminary data.</text>
</comment>
<dbReference type="SUPFAM" id="SSF56529">
    <property type="entry name" value="FAH"/>
    <property type="match status" value="1"/>
</dbReference>
<proteinExistence type="predicted"/>
<dbReference type="GO" id="GO:0005737">
    <property type="term" value="C:cytoplasm"/>
    <property type="evidence" value="ECO:0007669"/>
    <property type="project" value="TreeGrafter"/>
</dbReference>
<reference evidence="1 2" key="1">
    <citation type="journal article" date="2019" name="Appl. Microbiol. Biotechnol.">
        <title>Uncovering carbohydrate metabolism through a genotype-phenotype association study of 56 lactic acid bacteria genomes.</title>
        <authorList>
            <person name="Buron-Moles G."/>
            <person name="Chailyan A."/>
            <person name="Dolejs I."/>
            <person name="Forster J."/>
            <person name="Miks M.H."/>
        </authorList>
    </citation>
    <scope>NUCLEOTIDE SEQUENCE [LARGE SCALE GENOMIC DNA]</scope>
    <source>
        <strain evidence="1 2">ATCC 700006</strain>
    </source>
</reference>